<feature type="region of interest" description="Disordered" evidence="5">
    <location>
        <begin position="72"/>
        <end position="117"/>
    </location>
</feature>
<name>A0A6A5U799_9PLEO</name>
<evidence type="ECO:0000259" key="6">
    <source>
        <dbReference type="PROSITE" id="PS50011"/>
    </source>
</evidence>
<feature type="domain" description="Protein kinase" evidence="6">
    <location>
        <begin position="150"/>
        <end position="474"/>
    </location>
</feature>
<dbReference type="GO" id="GO:0004694">
    <property type="term" value="F:eukaryotic translation initiation factor 2alpha kinase activity"/>
    <property type="evidence" value="ECO:0007669"/>
    <property type="project" value="TreeGrafter"/>
</dbReference>
<dbReference type="Proteomes" id="UP000800035">
    <property type="component" value="Unassembled WGS sequence"/>
</dbReference>
<keyword evidence="4" id="KW-0067">ATP-binding</keyword>
<dbReference type="PANTHER" id="PTHR11042">
    <property type="entry name" value="EUKARYOTIC TRANSLATION INITIATION FACTOR 2-ALPHA KINASE EIF2-ALPHA KINASE -RELATED"/>
    <property type="match status" value="1"/>
</dbReference>
<dbReference type="SMART" id="SM00220">
    <property type="entry name" value="S_TKc"/>
    <property type="match status" value="1"/>
</dbReference>
<evidence type="ECO:0000256" key="2">
    <source>
        <dbReference type="ARBA" id="ARBA00022741"/>
    </source>
</evidence>
<dbReference type="Pfam" id="PF00069">
    <property type="entry name" value="Pkinase"/>
    <property type="match status" value="1"/>
</dbReference>
<reference evidence="7" key="1">
    <citation type="journal article" date="2020" name="Stud. Mycol.">
        <title>101 Dothideomycetes genomes: a test case for predicting lifestyles and emergence of pathogens.</title>
        <authorList>
            <person name="Haridas S."/>
            <person name="Albert R."/>
            <person name="Binder M."/>
            <person name="Bloem J."/>
            <person name="Labutti K."/>
            <person name="Salamov A."/>
            <person name="Andreopoulos B."/>
            <person name="Baker S."/>
            <person name="Barry K."/>
            <person name="Bills G."/>
            <person name="Bluhm B."/>
            <person name="Cannon C."/>
            <person name="Castanera R."/>
            <person name="Culley D."/>
            <person name="Daum C."/>
            <person name="Ezra D."/>
            <person name="Gonzalez J."/>
            <person name="Henrissat B."/>
            <person name="Kuo A."/>
            <person name="Liang C."/>
            <person name="Lipzen A."/>
            <person name="Lutzoni F."/>
            <person name="Magnuson J."/>
            <person name="Mondo S."/>
            <person name="Nolan M."/>
            <person name="Ohm R."/>
            <person name="Pangilinan J."/>
            <person name="Park H.-J."/>
            <person name="Ramirez L."/>
            <person name="Alfaro M."/>
            <person name="Sun H."/>
            <person name="Tritt A."/>
            <person name="Yoshinaga Y."/>
            <person name="Zwiers L.-H."/>
            <person name="Turgeon B."/>
            <person name="Goodwin S."/>
            <person name="Spatafora J."/>
            <person name="Crous P."/>
            <person name="Grigoriev I."/>
        </authorList>
    </citation>
    <scope>NUCLEOTIDE SEQUENCE</scope>
    <source>
        <strain evidence="7">CBS 675.92</strain>
    </source>
</reference>
<keyword evidence="2" id="KW-0547">Nucleotide-binding</keyword>
<gene>
    <name evidence="7" type="ORF">CC80DRAFT_269699</name>
</gene>
<dbReference type="EMBL" id="ML976982">
    <property type="protein sequence ID" value="KAF1961013.1"/>
    <property type="molecule type" value="Genomic_DNA"/>
</dbReference>
<dbReference type="InterPro" id="IPR011009">
    <property type="entry name" value="Kinase-like_dom_sf"/>
</dbReference>
<dbReference type="AlphaFoldDB" id="A0A6A5U799"/>
<dbReference type="InterPro" id="IPR000719">
    <property type="entry name" value="Prot_kinase_dom"/>
</dbReference>
<keyword evidence="1" id="KW-0808">Transferase</keyword>
<feature type="region of interest" description="Disordered" evidence="5">
    <location>
        <begin position="443"/>
        <end position="474"/>
    </location>
</feature>
<dbReference type="PANTHER" id="PTHR11042:SF136">
    <property type="entry name" value="EIF-2-ALPHA KINASE GCN2"/>
    <property type="match status" value="1"/>
</dbReference>
<keyword evidence="8" id="KW-1185">Reference proteome</keyword>
<evidence type="ECO:0000256" key="5">
    <source>
        <dbReference type="SAM" id="MobiDB-lite"/>
    </source>
</evidence>
<evidence type="ECO:0000256" key="4">
    <source>
        <dbReference type="ARBA" id="ARBA00022840"/>
    </source>
</evidence>
<dbReference type="GO" id="GO:0005634">
    <property type="term" value="C:nucleus"/>
    <property type="evidence" value="ECO:0007669"/>
    <property type="project" value="TreeGrafter"/>
</dbReference>
<dbReference type="InterPro" id="IPR050339">
    <property type="entry name" value="CC_SR_Kinase"/>
</dbReference>
<dbReference type="GO" id="GO:0005829">
    <property type="term" value="C:cytosol"/>
    <property type="evidence" value="ECO:0007669"/>
    <property type="project" value="TreeGrafter"/>
</dbReference>
<sequence length="474" mass="54499">MAGPAPNNYDFWADDNDRNYYNSLTTNVERVAFIRCIWTMMNPRTEPLKRKRPRSGKGRLKKWWERRSNKLKEATDEDRAGTLPLADPFVPAERPGSEGSRSPESEVDIERPSKRRRMSIGGGLSLPFIYHNDPTQNHYIPPTRTAREHIDGASEGERWRFATVLKQVNTNIPQADHRYGTSPKSLYLFVRVDTDDIIREQRVVKAFDTSFADIWTAQDFGKTFDEENTIREALSTTDCPHLVRYYNTSDQEQQFTIENAIDGQMAMNADNVARANWNHQFIYSEYAPHKTLRELINAVQSPDPPEPIPEHFILYVFARLLSALVALKAQRILHLVIKPENIFFGDPDERDATYPGYKRVMLGDFESAVQMVEDSEDHPNLPNDAPIALPWPPPELSHREDRGFNPSVNWRLSEKTDIYSLGLVIREMMICSTTTRAELDALRNRETGEYPDRHASKLPPYLSPKNFAYANSSP</sequence>
<evidence type="ECO:0000313" key="7">
    <source>
        <dbReference type="EMBL" id="KAF1961013.1"/>
    </source>
</evidence>
<feature type="compositionally biased region" description="Basic and acidic residues" evidence="5">
    <location>
        <begin position="101"/>
        <end position="112"/>
    </location>
</feature>
<proteinExistence type="predicted"/>
<dbReference type="PROSITE" id="PS50011">
    <property type="entry name" value="PROTEIN_KINASE_DOM"/>
    <property type="match status" value="1"/>
</dbReference>
<feature type="compositionally biased region" description="Basic and acidic residues" evidence="5">
    <location>
        <begin position="443"/>
        <end position="455"/>
    </location>
</feature>
<evidence type="ECO:0000313" key="8">
    <source>
        <dbReference type="Proteomes" id="UP000800035"/>
    </source>
</evidence>
<dbReference type="OrthoDB" id="3673723at2759"/>
<protein>
    <recommendedName>
        <fullName evidence="6">Protein kinase domain-containing protein</fullName>
    </recommendedName>
</protein>
<dbReference type="Gene3D" id="1.10.510.10">
    <property type="entry name" value="Transferase(Phosphotransferase) domain 1"/>
    <property type="match status" value="1"/>
</dbReference>
<accession>A0A6A5U799</accession>
<organism evidence="7 8">
    <name type="scientific">Byssothecium circinans</name>
    <dbReference type="NCBI Taxonomy" id="147558"/>
    <lineage>
        <taxon>Eukaryota</taxon>
        <taxon>Fungi</taxon>
        <taxon>Dikarya</taxon>
        <taxon>Ascomycota</taxon>
        <taxon>Pezizomycotina</taxon>
        <taxon>Dothideomycetes</taxon>
        <taxon>Pleosporomycetidae</taxon>
        <taxon>Pleosporales</taxon>
        <taxon>Massarineae</taxon>
        <taxon>Massarinaceae</taxon>
        <taxon>Byssothecium</taxon>
    </lineage>
</organism>
<evidence type="ECO:0000256" key="1">
    <source>
        <dbReference type="ARBA" id="ARBA00022679"/>
    </source>
</evidence>
<evidence type="ECO:0000256" key="3">
    <source>
        <dbReference type="ARBA" id="ARBA00022777"/>
    </source>
</evidence>
<dbReference type="GO" id="GO:0005524">
    <property type="term" value="F:ATP binding"/>
    <property type="evidence" value="ECO:0007669"/>
    <property type="project" value="UniProtKB-KW"/>
</dbReference>
<dbReference type="SUPFAM" id="SSF56112">
    <property type="entry name" value="Protein kinase-like (PK-like)"/>
    <property type="match status" value="1"/>
</dbReference>
<keyword evidence="3" id="KW-0418">Kinase</keyword>